<sequence>MGMLVCNGAQLMCSFGMAPSTLVVTPQNKTLCGTPAANIMDMKPMVNIMPFGMCSSLANPTVASATAAALGVLTPMPCIPSITGPWAPGSSKTLLAGMPALNNTCKCMCAYAGVIQIINPGQVKTMVGN</sequence>
<keyword evidence="2" id="KW-1185">Reference proteome</keyword>
<dbReference type="Proteomes" id="UP000653127">
    <property type="component" value="Unassembled WGS sequence"/>
</dbReference>
<dbReference type="RefSeq" id="WP_249282643.1">
    <property type="nucleotide sequence ID" value="NZ_JACRST010000007.1"/>
</dbReference>
<evidence type="ECO:0000313" key="1">
    <source>
        <dbReference type="EMBL" id="MBC8546565.1"/>
    </source>
</evidence>
<accession>A0A926DWI5</accession>
<dbReference type="Pfam" id="PF14107">
    <property type="entry name" value="DUF4280"/>
    <property type="match status" value="1"/>
</dbReference>
<dbReference type="InterPro" id="IPR025460">
    <property type="entry name" value="DUF4280"/>
</dbReference>
<organism evidence="1 2">
    <name type="scientific">Ligaoa zhengdingensis</name>
    <dbReference type="NCBI Taxonomy" id="2763658"/>
    <lineage>
        <taxon>Bacteria</taxon>
        <taxon>Bacillati</taxon>
        <taxon>Bacillota</taxon>
        <taxon>Clostridia</taxon>
        <taxon>Eubacteriales</taxon>
        <taxon>Oscillospiraceae</taxon>
        <taxon>Ligaoa</taxon>
    </lineage>
</organism>
<dbReference type="EMBL" id="JACRST010000007">
    <property type="protein sequence ID" value="MBC8546565.1"/>
    <property type="molecule type" value="Genomic_DNA"/>
</dbReference>
<proteinExistence type="predicted"/>
<dbReference type="AlphaFoldDB" id="A0A926DWI5"/>
<comment type="caution">
    <text evidence="1">The sequence shown here is derived from an EMBL/GenBank/DDBJ whole genome shotgun (WGS) entry which is preliminary data.</text>
</comment>
<evidence type="ECO:0000313" key="2">
    <source>
        <dbReference type="Proteomes" id="UP000653127"/>
    </source>
</evidence>
<protein>
    <submittedName>
        <fullName evidence="1">DUF4280 domain-containing protein</fullName>
    </submittedName>
</protein>
<gene>
    <name evidence="1" type="ORF">H8711_06405</name>
</gene>
<reference evidence="1" key="1">
    <citation type="submission" date="2020-08" db="EMBL/GenBank/DDBJ databases">
        <title>Genome public.</title>
        <authorList>
            <person name="Liu C."/>
            <person name="Sun Q."/>
        </authorList>
    </citation>
    <scope>NUCLEOTIDE SEQUENCE</scope>
    <source>
        <strain evidence="1">NSJ-31</strain>
    </source>
</reference>
<name>A0A926DWI5_9FIRM</name>